<feature type="transmembrane region" description="Helical" evidence="1">
    <location>
        <begin position="57"/>
        <end position="77"/>
    </location>
</feature>
<dbReference type="AlphaFoldDB" id="Q3KBC5"/>
<keyword evidence="1" id="KW-0812">Transmembrane</keyword>
<evidence type="ECO:0000313" key="2">
    <source>
        <dbReference type="EMBL" id="ABA74929.1"/>
    </source>
</evidence>
<gene>
    <name evidence="2" type="ordered locus">Pfl01_3191</name>
</gene>
<keyword evidence="1" id="KW-0472">Membrane</keyword>
<dbReference type="EMBL" id="CP000094">
    <property type="protein sequence ID" value="ABA74929.1"/>
    <property type="molecule type" value="Genomic_DNA"/>
</dbReference>
<feature type="transmembrane region" description="Helical" evidence="1">
    <location>
        <begin position="16"/>
        <end position="37"/>
    </location>
</feature>
<proteinExistence type="predicted"/>
<feature type="transmembrane region" description="Helical" evidence="1">
    <location>
        <begin position="98"/>
        <end position="119"/>
    </location>
</feature>
<dbReference type="Proteomes" id="UP000002704">
    <property type="component" value="Chromosome"/>
</dbReference>
<feature type="transmembrane region" description="Helical" evidence="1">
    <location>
        <begin position="154"/>
        <end position="173"/>
    </location>
</feature>
<accession>Q3KBC5</accession>
<evidence type="ECO:0000256" key="1">
    <source>
        <dbReference type="SAM" id="Phobius"/>
    </source>
</evidence>
<name>Q3KBC5_PSEPF</name>
<dbReference type="HOGENOM" id="CLU_1128316_0_0_6"/>
<protein>
    <recommendedName>
        <fullName evidence="4">Transmembrane protein</fullName>
    </recommendedName>
</protein>
<evidence type="ECO:0008006" key="4">
    <source>
        <dbReference type="Google" id="ProtNLM"/>
    </source>
</evidence>
<dbReference type="RefSeq" id="WP_011334573.1">
    <property type="nucleotide sequence ID" value="NC_007492.2"/>
</dbReference>
<organism evidence="2 3">
    <name type="scientific">Pseudomonas fluorescens (strain Pf0-1)</name>
    <dbReference type="NCBI Taxonomy" id="205922"/>
    <lineage>
        <taxon>Bacteria</taxon>
        <taxon>Pseudomonadati</taxon>
        <taxon>Pseudomonadota</taxon>
        <taxon>Gammaproteobacteria</taxon>
        <taxon>Pseudomonadales</taxon>
        <taxon>Pseudomonadaceae</taxon>
        <taxon>Pseudomonas</taxon>
    </lineage>
</organism>
<sequence length="246" mass="27298">MTNESTPERLKNNSNVYIYFLSLYFIAVGTLYLWGYWSLFGVNILEYLTLADIVKSTAYPIASIFISLAIGVVLAEISSAKKKFPSGGGRNTVAGQFLFRHRGLLLILYITGTLAILVFGPIEKWLVLATLLGTPIALYARARNFLVYQIPAEAPRSVCLFLLATLPLFAFGLGKIGANSVLEGKAFYYVIDNNSITSNSEPSQRTRFIGRAGEFVFFWEPKESIISFYKLEAGKSLRLGKFGKSI</sequence>
<reference evidence="2 3" key="1">
    <citation type="journal article" date="2009" name="Genome Biol.">
        <title>Genomic and genetic analyses of diversity and plant interactions of Pseudomonas fluorescens.</title>
        <authorList>
            <person name="Silby M.W."/>
            <person name="Cerdeno-Tarraga A.M."/>
            <person name="Vernikos G.S."/>
            <person name="Giddens S.R."/>
            <person name="Jackson R.W."/>
            <person name="Preston G.M."/>
            <person name="Zhang X.X."/>
            <person name="Moon C.D."/>
            <person name="Gehrig S.M."/>
            <person name="Godfrey S.A."/>
            <person name="Knight C.G."/>
            <person name="Malone J.G."/>
            <person name="Robinson Z."/>
            <person name="Spiers A.J."/>
            <person name="Harris S."/>
            <person name="Challis G.L."/>
            <person name="Yaxley A.M."/>
            <person name="Harris D."/>
            <person name="Seeger K."/>
            <person name="Murphy L."/>
            <person name="Rutter S."/>
            <person name="Squares R."/>
            <person name="Quail M.A."/>
            <person name="Saunders E."/>
            <person name="Mavromatis K."/>
            <person name="Brettin T.S."/>
            <person name="Bentley S.D."/>
            <person name="Hothersall J."/>
            <person name="Stephens E."/>
            <person name="Thomas C.M."/>
            <person name="Parkhill J."/>
            <person name="Levy S.B."/>
            <person name="Rainey P.B."/>
            <person name="Thomson N.R."/>
        </authorList>
    </citation>
    <scope>NUCLEOTIDE SEQUENCE [LARGE SCALE GENOMIC DNA]</scope>
    <source>
        <strain evidence="2 3">Pf0-1</strain>
    </source>
</reference>
<evidence type="ECO:0000313" key="3">
    <source>
        <dbReference type="Proteomes" id="UP000002704"/>
    </source>
</evidence>
<feature type="transmembrane region" description="Helical" evidence="1">
    <location>
        <begin position="125"/>
        <end position="142"/>
    </location>
</feature>
<dbReference type="KEGG" id="pfo:Pfl01_3191"/>
<keyword evidence="1" id="KW-1133">Transmembrane helix</keyword>